<sequence length="73" mass="7626">MPIRRTRSITARSALAVGALAGALALTPLAATAVQAAPVVQGAAAYVFHPKGADVCVPKNDLSKYFFCHDIHH</sequence>
<evidence type="ECO:0008006" key="4">
    <source>
        <dbReference type="Google" id="ProtNLM"/>
    </source>
</evidence>
<evidence type="ECO:0000256" key="1">
    <source>
        <dbReference type="SAM" id="SignalP"/>
    </source>
</evidence>
<dbReference type="GeneID" id="92949263"/>
<organism evidence="2 3">
    <name type="scientific">Clavibacter michiganensis subsp. michiganensis (strain NCPPB 382)</name>
    <dbReference type="NCBI Taxonomy" id="443906"/>
    <lineage>
        <taxon>Bacteria</taxon>
        <taxon>Bacillati</taxon>
        <taxon>Actinomycetota</taxon>
        <taxon>Actinomycetes</taxon>
        <taxon>Micrococcales</taxon>
        <taxon>Microbacteriaceae</taxon>
        <taxon>Clavibacter</taxon>
    </lineage>
</organism>
<feature type="signal peptide" evidence="1">
    <location>
        <begin position="1"/>
        <end position="36"/>
    </location>
</feature>
<reference evidence="2 3" key="1">
    <citation type="journal article" date="2008" name="J. Bacteriol.">
        <title>The genome sequence of the tomato-pathogenic actinomycete Clavibacter michiganensis subsp. michiganensis NCPPB382 reveals a large island involved in pathogenicity.</title>
        <authorList>
            <person name="Gartemann K.H."/>
            <person name="Abt B."/>
            <person name="Bekel T."/>
            <person name="Burger A."/>
            <person name="Engemann J."/>
            <person name="Flugel M."/>
            <person name="Gaigalat L."/>
            <person name="Goesmann A."/>
            <person name="Grafen I."/>
            <person name="Kalinowski J."/>
            <person name="Kaup O."/>
            <person name="Kirchner O."/>
            <person name="Krause L."/>
            <person name="Linke B."/>
            <person name="McHardy A."/>
            <person name="Meyer F."/>
            <person name="Pohle S."/>
            <person name="Ruckert C."/>
            <person name="Schneiker S."/>
            <person name="Zellermann E.M."/>
            <person name="Puhler A."/>
            <person name="Eichenlaub R."/>
            <person name="Kaiser O."/>
            <person name="Bartels D."/>
        </authorList>
    </citation>
    <scope>NUCLEOTIDE SEQUENCE [LARGE SCALE GENOMIC DNA]</scope>
    <source>
        <strain evidence="2 3">NCPPB 382</strain>
    </source>
</reference>
<evidence type="ECO:0000313" key="2">
    <source>
        <dbReference type="EMBL" id="CAN00261.1"/>
    </source>
</evidence>
<keyword evidence="1" id="KW-0732">Signal</keyword>
<dbReference type="RefSeq" id="WP_011931459.1">
    <property type="nucleotide sequence ID" value="NC_009480.1"/>
</dbReference>
<dbReference type="AlphaFoldDB" id="A5CMH5"/>
<dbReference type="KEGG" id="cmi:CMM_0239"/>
<dbReference type="Proteomes" id="UP000001564">
    <property type="component" value="Chromosome"/>
</dbReference>
<gene>
    <name evidence="2" type="ordered locus">CMM_0239</name>
</gene>
<keyword evidence="3" id="KW-1185">Reference proteome</keyword>
<feature type="chain" id="PRO_5002680276" description="Secreted protein" evidence="1">
    <location>
        <begin position="37"/>
        <end position="73"/>
    </location>
</feature>
<proteinExistence type="predicted"/>
<dbReference type="HOGENOM" id="CLU_2697968_0_0_11"/>
<name>A5CMH5_CLAM3</name>
<dbReference type="EMBL" id="AM711867">
    <property type="protein sequence ID" value="CAN00261.1"/>
    <property type="molecule type" value="Genomic_DNA"/>
</dbReference>
<protein>
    <recommendedName>
        <fullName evidence="4">Secreted protein</fullName>
    </recommendedName>
</protein>
<evidence type="ECO:0000313" key="3">
    <source>
        <dbReference type="Proteomes" id="UP000001564"/>
    </source>
</evidence>
<accession>A5CMH5</accession>